<name>A0A316U1X1_9BASI</name>
<feature type="region of interest" description="Disordered" evidence="3">
    <location>
        <begin position="134"/>
        <end position="155"/>
    </location>
</feature>
<dbReference type="PANTHER" id="PTHR11358:SF30">
    <property type="entry name" value="AGMATINASE 1-RELATED"/>
    <property type="match status" value="1"/>
</dbReference>
<evidence type="ECO:0000256" key="1">
    <source>
        <dbReference type="PIRSR" id="PIRSR036979-1"/>
    </source>
</evidence>
<dbReference type="GeneID" id="37011777"/>
<dbReference type="EMBL" id="KZ819331">
    <property type="protein sequence ID" value="PWN19359.1"/>
    <property type="molecule type" value="Genomic_DNA"/>
</dbReference>
<evidence type="ECO:0000313" key="4">
    <source>
        <dbReference type="EMBL" id="PWN19359.1"/>
    </source>
</evidence>
<keyword evidence="5" id="KW-1185">Reference proteome</keyword>
<sequence length="356" mass="38458">DEVTADSVFSGLTTFAHLPYAACFSPQTHLFPEEGEVVNGSHFDIAIVGMGFDTGTSYRPGARFGPGGIRTGSKRLNLYGSYNVPMAIDPFKNWAKIVDCGDVPVTSYNNEKAISQMSSGHKFLMSRDVTYKGKEHKKDSTAPAARGRFSKDGKPRPRVMTLGGDHTITLPLIRSIHESYGPVSVLHFDAHLDTWKPTVFGGSPGLINHGTYFHHAFQEGLITNTSAHAGIRTTLSSLADYEHDKECGFKLHEARIIDEIGVQGIIDSIKARVGKGPVYLSIDIDTLDISVAPATGTPESGGWSSRELRAILRGLEGLNIVGADLVEVAPAYDTQAEITQIAAADIVFEVLSLMVK</sequence>
<dbReference type="AlphaFoldDB" id="A0A316U1X1"/>
<dbReference type="GO" id="GO:0046872">
    <property type="term" value="F:metal ion binding"/>
    <property type="evidence" value="ECO:0007669"/>
    <property type="project" value="UniProtKB-KW"/>
</dbReference>
<keyword evidence="1" id="KW-0479">Metal-binding</keyword>
<evidence type="ECO:0000256" key="2">
    <source>
        <dbReference type="PROSITE-ProRule" id="PRU00742"/>
    </source>
</evidence>
<keyword evidence="1" id="KW-0464">Manganese</keyword>
<organism evidence="4 5">
    <name type="scientific">Pseudomicrostroma glucosiphilum</name>
    <dbReference type="NCBI Taxonomy" id="1684307"/>
    <lineage>
        <taxon>Eukaryota</taxon>
        <taxon>Fungi</taxon>
        <taxon>Dikarya</taxon>
        <taxon>Basidiomycota</taxon>
        <taxon>Ustilaginomycotina</taxon>
        <taxon>Exobasidiomycetes</taxon>
        <taxon>Microstromatales</taxon>
        <taxon>Microstromatales incertae sedis</taxon>
        <taxon>Pseudomicrostroma</taxon>
    </lineage>
</organism>
<feature type="binding site" evidence="1">
    <location>
        <position position="166"/>
    </location>
    <ligand>
        <name>Mn(2+)</name>
        <dbReference type="ChEBI" id="CHEBI:29035"/>
        <label>1</label>
    </ligand>
</feature>
<dbReference type="FunFam" id="3.40.800.10:FF:000014">
    <property type="entry name" value="Arginase family protein"/>
    <property type="match status" value="1"/>
</dbReference>
<dbReference type="InterPro" id="IPR006035">
    <property type="entry name" value="Ureohydrolase"/>
</dbReference>
<dbReference type="Gene3D" id="3.40.800.10">
    <property type="entry name" value="Ureohydrolase domain"/>
    <property type="match status" value="1"/>
</dbReference>
<dbReference type="InterPro" id="IPR023696">
    <property type="entry name" value="Ureohydrolase_dom_sf"/>
</dbReference>
<feature type="non-terminal residue" evidence="4">
    <location>
        <position position="356"/>
    </location>
</feature>
<comment type="cofactor">
    <cofactor evidence="1">
        <name>Mn(2+)</name>
        <dbReference type="ChEBI" id="CHEBI:29035"/>
    </cofactor>
    <text evidence="1">Binds 2 manganese ions per subunit.</text>
</comment>
<dbReference type="RefSeq" id="XP_025346519.1">
    <property type="nucleotide sequence ID" value="XM_025490043.1"/>
</dbReference>
<dbReference type="PROSITE" id="PS51409">
    <property type="entry name" value="ARGINASE_2"/>
    <property type="match status" value="1"/>
</dbReference>
<feature type="non-terminal residue" evidence="4">
    <location>
        <position position="1"/>
    </location>
</feature>
<feature type="binding site" evidence="1">
    <location>
        <position position="283"/>
    </location>
    <ligand>
        <name>Mn(2+)</name>
        <dbReference type="ChEBI" id="CHEBI:29035"/>
        <label>1</label>
    </ligand>
</feature>
<feature type="binding site" evidence="1">
    <location>
        <position position="285"/>
    </location>
    <ligand>
        <name>Mn(2+)</name>
        <dbReference type="ChEBI" id="CHEBI:29035"/>
        <label>1</label>
    </ligand>
</feature>
<dbReference type="Proteomes" id="UP000245942">
    <property type="component" value="Unassembled WGS sequence"/>
</dbReference>
<feature type="binding site" evidence="1">
    <location>
        <position position="191"/>
    </location>
    <ligand>
        <name>Mn(2+)</name>
        <dbReference type="ChEBI" id="CHEBI:29035"/>
        <label>1</label>
    </ligand>
</feature>
<feature type="binding site" evidence="1">
    <location>
        <position position="189"/>
    </location>
    <ligand>
        <name>Mn(2+)</name>
        <dbReference type="ChEBI" id="CHEBI:29035"/>
        <label>1</label>
    </ligand>
</feature>
<accession>A0A316U1X1</accession>
<feature type="binding site" evidence="1">
    <location>
        <position position="193"/>
    </location>
    <ligand>
        <name>Mn(2+)</name>
        <dbReference type="ChEBI" id="CHEBI:29035"/>
        <label>1</label>
    </ligand>
</feature>
<dbReference type="CDD" id="cd11592">
    <property type="entry name" value="Agmatinase_PAH"/>
    <property type="match status" value="1"/>
</dbReference>
<reference evidence="4 5" key="1">
    <citation type="journal article" date="2018" name="Mol. Biol. Evol.">
        <title>Broad Genomic Sampling Reveals a Smut Pathogenic Ancestry of the Fungal Clade Ustilaginomycotina.</title>
        <authorList>
            <person name="Kijpornyongpan T."/>
            <person name="Mondo S.J."/>
            <person name="Barry K."/>
            <person name="Sandor L."/>
            <person name="Lee J."/>
            <person name="Lipzen A."/>
            <person name="Pangilinan J."/>
            <person name="LaButti K."/>
            <person name="Hainaut M."/>
            <person name="Henrissat B."/>
            <person name="Grigoriev I.V."/>
            <person name="Spatafora J.W."/>
            <person name="Aime M.C."/>
        </authorList>
    </citation>
    <scope>NUCLEOTIDE SEQUENCE [LARGE SCALE GENOMIC DNA]</scope>
    <source>
        <strain evidence="4 5">MCA 4718</strain>
    </source>
</reference>
<comment type="similarity">
    <text evidence="2">Belongs to the arginase family.</text>
</comment>
<dbReference type="SUPFAM" id="SSF52768">
    <property type="entry name" value="Arginase/deacetylase"/>
    <property type="match status" value="1"/>
</dbReference>
<dbReference type="PRINTS" id="PR00116">
    <property type="entry name" value="ARGINASE"/>
</dbReference>
<dbReference type="PANTHER" id="PTHR11358">
    <property type="entry name" value="ARGINASE/AGMATINASE"/>
    <property type="match status" value="1"/>
</dbReference>
<proteinExistence type="inferred from homology"/>
<dbReference type="GO" id="GO:0033389">
    <property type="term" value="P:putrescine biosynthetic process from arginine, via agmatine"/>
    <property type="evidence" value="ECO:0007669"/>
    <property type="project" value="TreeGrafter"/>
</dbReference>
<dbReference type="STRING" id="1684307.A0A316U1X1"/>
<dbReference type="PIRSF" id="PIRSF036979">
    <property type="entry name" value="Arginase"/>
    <property type="match status" value="1"/>
</dbReference>
<evidence type="ECO:0000313" key="5">
    <source>
        <dbReference type="Proteomes" id="UP000245942"/>
    </source>
</evidence>
<evidence type="ECO:0000256" key="3">
    <source>
        <dbReference type="SAM" id="MobiDB-lite"/>
    </source>
</evidence>
<dbReference type="Pfam" id="PF00491">
    <property type="entry name" value="Arginase"/>
    <property type="match status" value="1"/>
</dbReference>
<protein>
    <submittedName>
        <fullName evidence="4">Arginase/deacetylase</fullName>
    </submittedName>
</protein>
<dbReference type="OrthoDB" id="288726at2759"/>
<dbReference type="GO" id="GO:0008783">
    <property type="term" value="F:agmatinase activity"/>
    <property type="evidence" value="ECO:0007669"/>
    <property type="project" value="TreeGrafter"/>
</dbReference>
<gene>
    <name evidence="4" type="ORF">BCV69DRAFT_242677</name>
</gene>